<evidence type="ECO:0000313" key="4">
    <source>
        <dbReference type="Proteomes" id="UP000183832"/>
    </source>
</evidence>
<gene>
    <name evidence="3" type="ORF">CLUMA_CG005218</name>
</gene>
<dbReference type="Proteomes" id="UP000183832">
    <property type="component" value="Unassembled WGS sequence"/>
</dbReference>
<dbReference type="InterPro" id="IPR006631">
    <property type="entry name" value="DM4_12"/>
</dbReference>
<evidence type="ECO:0000256" key="2">
    <source>
        <dbReference type="SAM" id="SignalP"/>
    </source>
</evidence>
<accession>A0A1J1HU84</accession>
<evidence type="ECO:0000256" key="1">
    <source>
        <dbReference type="SAM" id="Phobius"/>
    </source>
</evidence>
<sequence>MKLLSRFLTFKIVISFLLISEVSNDESSNSSKSFAIHKGIHKRALFYPFVLFPYNAAIGILVALAIPLDIPGRSIFVSYNFESNFFVPNQPNESFPGPIIRFPGLIPTTVVPNPEENIILRRSFKNEVTGSSKTESFNDDSSLFVRKAVYRLIESRLNSRGIDGKKCLLRAICESATYPLIENNGVVGHILHIVLTPSSSLDEELPKEYSKAEILGRENNCVKYERHCKFSLLNTFTKLI</sequence>
<keyword evidence="1" id="KW-1133">Transmembrane helix</keyword>
<proteinExistence type="predicted"/>
<keyword evidence="1" id="KW-0472">Membrane</keyword>
<keyword evidence="4" id="KW-1185">Reference proteome</keyword>
<dbReference type="STRING" id="568069.A0A1J1HU84"/>
<dbReference type="EMBL" id="CVRI01000021">
    <property type="protein sequence ID" value="CRK91563.1"/>
    <property type="molecule type" value="Genomic_DNA"/>
</dbReference>
<name>A0A1J1HU84_9DIPT</name>
<dbReference type="PANTHER" id="PTHR21398:SF22">
    <property type="entry name" value="IP12060P-RELATED"/>
    <property type="match status" value="1"/>
</dbReference>
<evidence type="ECO:0000313" key="3">
    <source>
        <dbReference type="EMBL" id="CRK91563.1"/>
    </source>
</evidence>
<organism evidence="3 4">
    <name type="scientific">Clunio marinus</name>
    <dbReference type="NCBI Taxonomy" id="568069"/>
    <lineage>
        <taxon>Eukaryota</taxon>
        <taxon>Metazoa</taxon>
        <taxon>Ecdysozoa</taxon>
        <taxon>Arthropoda</taxon>
        <taxon>Hexapoda</taxon>
        <taxon>Insecta</taxon>
        <taxon>Pterygota</taxon>
        <taxon>Neoptera</taxon>
        <taxon>Endopterygota</taxon>
        <taxon>Diptera</taxon>
        <taxon>Nematocera</taxon>
        <taxon>Chironomoidea</taxon>
        <taxon>Chironomidae</taxon>
        <taxon>Clunio</taxon>
    </lineage>
</organism>
<dbReference type="Pfam" id="PF07841">
    <property type="entry name" value="DM4_12"/>
    <property type="match status" value="1"/>
</dbReference>
<protein>
    <submittedName>
        <fullName evidence="3">CLUMA_CG005218, isoform A</fullName>
    </submittedName>
</protein>
<keyword evidence="2" id="KW-0732">Signal</keyword>
<dbReference type="OrthoDB" id="6340174at2759"/>
<dbReference type="SMART" id="SM00718">
    <property type="entry name" value="DM4_12"/>
    <property type="match status" value="1"/>
</dbReference>
<keyword evidence="1" id="KW-0812">Transmembrane</keyword>
<feature type="chain" id="PRO_5012746355" evidence="2">
    <location>
        <begin position="25"/>
        <end position="240"/>
    </location>
</feature>
<dbReference type="PANTHER" id="PTHR21398">
    <property type="entry name" value="AGAP007094-PA"/>
    <property type="match status" value="1"/>
</dbReference>
<feature type="signal peptide" evidence="2">
    <location>
        <begin position="1"/>
        <end position="24"/>
    </location>
</feature>
<feature type="transmembrane region" description="Helical" evidence="1">
    <location>
        <begin position="44"/>
        <end position="66"/>
    </location>
</feature>
<dbReference type="AlphaFoldDB" id="A0A1J1HU84"/>
<reference evidence="3 4" key="1">
    <citation type="submission" date="2015-04" db="EMBL/GenBank/DDBJ databases">
        <authorList>
            <person name="Syromyatnikov M.Y."/>
            <person name="Popov V.N."/>
        </authorList>
    </citation>
    <scope>NUCLEOTIDE SEQUENCE [LARGE SCALE GENOMIC DNA]</scope>
</reference>